<evidence type="ECO:0000313" key="1">
    <source>
        <dbReference type="EMBL" id="MBA8888187.1"/>
    </source>
</evidence>
<comment type="caution">
    <text evidence="1">The sequence shown here is derived from an EMBL/GenBank/DDBJ whole genome shotgun (WGS) entry which is preliminary data.</text>
</comment>
<dbReference type="SUPFAM" id="SSF158997">
    <property type="entry name" value="Trm112p-like"/>
    <property type="match status" value="1"/>
</dbReference>
<keyword evidence="2" id="KW-1185">Reference proteome</keyword>
<gene>
    <name evidence="1" type="ORF">FHW12_002411</name>
</gene>
<dbReference type="RefSeq" id="WP_220484422.1">
    <property type="nucleotide sequence ID" value="NZ_JACGXL010000003.1"/>
</dbReference>
<dbReference type="AlphaFoldDB" id="A0A839EUI5"/>
<reference evidence="1 2" key="1">
    <citation type="submission" date="2020-07" db="EMBL/GenBank/DDBJ databases">
        <title>Genomic Encyclopedia of Type Strains, Phase IV (KMG-V): Genome sequencing to study the core and pangenomes of soil and plant-associated prokaryotes.</title>
        <authorList>
            <person name="Whitman W."/>
        </authorList>
    </citation>
    <scope>NUCLEOTIDE SEQUENCE [LARGE SCALE GENOMIC DNA]</scope>
    <source>
        <strain evidence="1 2">RH2WT43</strain>
    </source>
</reference>
<dbReference type="Proteomes" id="UP000550401">
    <property type="component" value="Unassembled WGS sequence"/>
</dbReference>
<dbReference type="EMBL" id="JACGXL010000003">
    <property type="protein sequence ID" value="MBA8888187.1"/>
    <property type="molecule type" value="Genomic_DNA"/>
</dbReference>
<organism evidence="1 2">
    <name type="scientific">Dokdonella fugitiva</name>
    <dbReference type="NCBI Taxonomy" id="328517"/>
    <lineage>
        <taxon>Bacteria</taxon>
        <taxon>Pseudomonadati</taxon>
        <taxon>Pseudomonadota</taxon>
        <taxon>Gammaproteobacteria</taxon>
        <taxon>Lysobacterales</taxon>
        <taxon>Rhodanobacteraceae</taxon>
        <taxon>Dokdonella</taxon>
    </lineage>
</organism>
<proteinExistence type="predicted"/>
<evidence type="ECO:0000313" key="2">
    <source>
        <dbReference type="Proteomes" id="UP000550401"/>
    </source>
</evidence>
<name>A0A839EUI5_9GAMM</name>
<protein>
    <submittedName>
        <fullName evidence="1">Uncharacterized protein YbaR (Trm112 family)</fullName>
    </submittedName>
</protein>
<accession>A0A839EUI5</accession>
<sequence length="90" mass="9582">MIDKHLLDILCCPTTHVPVRLLTEGELAALNRAIASAPVRNGAGATVAGAFTAGLITRDRQTIYPIEDDIPVMLADEAIATVQLGDFPDR</sequence>
<dbReference type="Gene3D" id="2.20.25.10">
    <property type="match status" value="1"/>
</dbReference>